<gene>
    <name evidence="2" type="ORF">HCU67_15475</name>
</gene>
<evidence type="ECO:0000313" key="2">
    <source>
        <dbReference type="EMBL" id="NKI33355.1"/>
    </source>
</evidence>
<feature type="transmembrane region" description="Helical" evidence="1">
    <location>
        <begin position="134"/>
        <end position="159"/>
    </location>
</feature>
<protein>
    <submittedName>
        <fullName evidence="2">Uncharacterized protein</fullName>
    </submittedName>
</protein>
<dbReference type="Proteomes" id="UP000718451">
    <property type="component" value="Unassembled WGS sequence"/>
</dbReference>
<dbReference type="RefSeq" id="WP_168553578.1">
    <property type="nucleotide sequence ID" value="NZ_JAAWWL010000003.1"/>
</dbReference>
<proteinExistence type="predicted"/>
<feature type="transmembrane region" description="Helical" evidence="1">
    <location>
        <begin position="102"/>
        <end position="122"/>
    </location>
</feature>
<organism evidence="2 3">
    <name type="scientific">Croceivirga thetidis</name>
    <dbReference type="NCBI Taxonomy" id="2721623"/>
    <lineage>
        <taxon>Bacteria</taxon>
        <taxon>Pseudomonadati</taxon>
        <taxon>Bacteroidota</taxon>
        <taxon>Flavobacteriia</taxon>
        <taxon>Flavobacteriales</taxon>
        <taxon>Flavobacteriaceae</taxon>
        <taxon>Croceivirga</taxon>
    </lineage>
</organism>
<keyword evidence="1" id="KW-0472">Membrane</keyword>
<evidence type="ECO:0000313" key="3">
    <source>
        <dbReference type="Proteomes" id="UP000718451"/>
    </source>
</evidence>
<feature type="transmembrane region" description="Helical" evidence="1">
    <location>
        <begin position="61"/>
        <end position="81"/>
    </location>
</feature>
<dbReference type="EMBL" id="JAAWWL010000003">
    <property type="protein sequence ID" value="NKI33355.1"/>
    <property type="molecule type" value="Genomic_DNA"/>
</dbReference>
<sequence>MIRLFLKAKHWQLFVLMIGIPLLYQLYFLFQIWGYKLNPEPVANENGFSEVLNERFLQLDLMFPVLMIFFSLLFFGWFWSIAIGLQPKIPPQVKMKVKKFKVFFFIPFLYIIFLMMYLGGLFSGLGTNGFGNGFWIISIMLPLHFLSMFCIFYSLYFVAKTIKTAELQREVNFGDFAGEFFLLWFYFVGIWIIQPKVNKLYAA</sequence>
<keyword evidence="3" id="KW-1185">Reference proteome</keyword>
<accession>A0ABX1GWM1</accession>
<reference evidence="2 3" key="1">
    <citation type="submission" date="2020-04" db="EMBL/GenBank/DDBJ databases">
        <authorList>
            <person name="Yoon J."/>
        </authorList>
    </citation>
    <scope>NUCLEOTIDE SEQUENCE [LARGE SCALE GENOMIC DNA]</scope>
    <source>
        <strain evidence="2 3">DJ-13</strain>
    </source>
</reference>
<name>A0ABX1GWM1_9FLAO</name>
<keyword evidence="1" id="KW-1133">Transmembrane helix</keyword>
<comment type="caution">
    <text evidence="2">The sequence shown here is derived from an EMBL/GenBank/DDBJ whole genome shotgun (WGS) entry which is preliminary data.</text>
</comment>
<feature type="transmembrane region" description="Helical" evidence="1">
    <location>
        <begin position="12"/>
        <end position="33"/>
    </location>
</feature>
<feature type="transmembrane region" description="Helical" evidence="1">
    <location>
        <begin position="171"/>
        <end position="193"/>
    </location>
</feature>
<keyword evidence="1" id="KW-0812">Transmembrane</keyword>
<evidence type="ECO:0000256" key="1">
    <source>
        <dbReference type="SAM" id="Phobius"/>
    </source>
</evidence>